<evidence type="ECO:0000256" key="1">
    <source>
        <dbReference type="ARBA" id="ARBA00023027"/>
    </source>
</evidence>
<dbReference type="InterPro" id="IPR036291">
    <property type="entry name" value="NAD(P)-bd_dom_sf"/>
</dbReference>
<dbReference type="Gene3D" id="3.40.50.720">
    <property type="entry name" value="NAD(P)-binding Rossmann-like Domain"/>
    <property type="match status" value="1"/>
</dbReference>
<gene>
    <name evidence="3" type="primary">yeeZ</name>
    <name evidence="3" type="ORF">NCTC13316_00262</name>
</gene>
<dbReference type="PANTHER" id="PTHR43574">
    <property type="entry name" value="EPIMERASE-RELATED"/>
    <property type="match status" value="1"/>
</dbReference>
<reference evidence="3 4" key="1">
    <citation type="submission" date="2018-06" db="EMBL/GenBank/DDBJ databases">
        <authorList>
            <consortium name="Pathogen Informatics"/>
            <person name="Doyle S."/>
        </authorList>
    </citation>
    <scope>NUCLEOTIDE SEQUENCE [LARGE SCALE GENOMIC DNA]</scope>
    <source>
        <strain evidence="3 4">NCTC13316</strain>
    </source>
</reference>
<dbReference type="AlphaFoldDB" id="A0A378JG90"/>
<keyword evidence="1" id="KW-0520">NAD</keyword>
<sequence length="294" mass="33738">MKNSESSDCYFIFGFGYTAKFLAKELIKRNFKVIGTTRDKQKFLTYDTQPNYSLINYQFDEVSAYLKEATHLLISIPPVPMVGDPVLSDFNNLIKDNRHHLKWLGYLSSTSVYGDHQGDWVDEESVCLAKDTQSTLRLNTEKAWTAFAKQYQLPLHIFRLAGIYGPGRNAISRIKAGKKLSIYKSGQFFSRIHVSDIVSVLLASLEYPKSYSIYNVADDEPTASHIIDAYACNLLKQSPLPLINYEEANLSPFERHFYTNNRRVANAKIKNELKIKLKYPTYQEGLQQLITDNY</sequence>
<dbReference type="Pfam" id="PF01370">
    <property type="entry name" value="Epimerase"/>
    <property type="match status" value="1"/>
</dbReference>
<evidence type="ECO:0000313" key="3">
    <source>
        <dbReference type="EMBL" id="STX50195.1"/>
    </source>
</evidence>
<dbReference type="CDD" id="cd05266">
    <property type="entry name" value="SDR_a4"/>
    <property type="match status" value="1"/>
</dbReference>
<name>A0A378JG90_9GAMM</name>
<dbReference type="OrthoDB" id="9808276at2"/>
<evidence type="ECO:0000259" key="2">
    <source>
        <dbReference type="Pfam" id="PF01370"/>
    </source>
</evidence>
<dbReference type="RefSeq" id="WP_115329791.1">
    <property type="nucleotide sequence ID" value="NZ_CAAAHP010000011.1"/>
</dbReference>
<proteinExistence type="predicted"/>
<dbReference type="InterPro" id="IPR001509">
    <property type="entry name" value="Epimerase_deHydtase"/>
</dbReference>
<dbReference type="Proteomes" id="UP000254794">
    <property type="component" value="Unassembled WGS sequence"/>
</dbReference>
<evidence type="ECO:0000313" key="4">
    <source>
        <dbReference type="Proteomes" id="UP000254794"/>
    </source>
</evidence>
<protein>
    <submittedName>
        <fullName evidence="3">Oxidoreductase (NAD-dependent epimerase/dehydratase)</fullName>
    </submittedName>
</protein>
<feature type="domain" description="NAD-dependent epimerase/dehydratase" evidence="2">
    <location>
        <begin position="101"/>
        <end position="217"/>
    </location>
</feature>
<dbReference type="EMBL" id="UGOD01000001">
    <property type="protein sequence ID" value="STX50195.1"/>
    <property type="molecule type" value="Genomic_DNA"/>
</dbReference>
<dbReference type="SUPFAM" id="SSF51735">
    <property type="entry name" value="NAD(P)-binding Rossmann-fold domains"/>
    <property type="match status" value="1"/>
</dbReference>
<keyword evidence="4" id="KW-1185">Reference proteome</keyword>
<organism evidence="3 4">
    <name type="scientific">Legionella busanensis</name>
    <dbReference type="NCBI Taxonomy" id="190655"/>
    <lineage>
        <taxon>Bacteria</taxon>
        <taxon>Pseudomonadati</taxon>
        <taxon>Pseudomonadota</taxon>
        <taxon>Gammaproteobacteria</taxon>
        <taxon>Legionellales</taxon>
        <taxon>Legionellaceae</taxon>
        <taxon>Legionella</taxon>
    </lineage>
</organism>
<accession>A0A378JG90</accession>